<dbReference type="Proteomes" id="UP001221413">
    <property type="component" value="Unassembled WGS sequence"/>
</dbReference>
<keyword evidence="2" id="KW-0472">Membrane</keyword>
<protein>
    <recommendedName>
        <fullName evidence="6">Peptidase A1 domain-containing protein</fullName>
    </recommendedName>
</protein>
<keyword evidence="2" id="KW-0812">Transmembrane</keyword>
<feature type="signal peptide" evidence="3">
    <location>
        <begin position="1"/>
        <end position="16"/>
    </location>
</feature>
<name>A0AAD6IQQ6_DREDA</name>
<proteinExistence type="predicted"/>
<gene>
    <name evidence="4" type="ORF">Dda_8606</name>
</gene>
<feature type="chain" id="PRO_5041990578" description="Peptidase A1 domain-containing protein" evidence="3">
    <location>
        <begin position="17"/>
        <end position="455"/>
    </location>
</feature>
<evidence type="ECO:0000313" key="5">
    <source>
        <dbReference type="Proteomes" id="UP001221413"/>
    </source>
</evidence>
<dbReference type="AlphaFoldDB" id="A0AAD6IQQ6"/>
<dbReference type="EMBL" id="JAQGDS010000012">
    <property type="protein sequence ID" value="KAJ6256739.1"/>
    <property type="molecule type" value="Genomic_DNA"/>
</dbReference>
<dbReference type="SUPFAM" id="SSF50630">
    <property type="entry name" value="Acid proteases"/>
    <property type="match status" value="1"/>
</dbReference>
<accession>A0AAD6IQQ6</accession>
<sequence length="455" mass="49580">MLFMLLCFMSAATAAASPQQTRMSVAKRQNPNCRDVLPVVMPFGGVPLAPETAFPPHPTAFGVKMVVGNQPMAFYIKSWSFFRGRINANDDKSLVSQPGSLILGGYDKNKVGGRFAAFDIGGVGSSDFQFPQAIFERLKTPLDRTWSLPEILLLHNKSGENFNPIFPPRVAGVLMEDYDAAYLETYSSPLGNSPLRLSLDIQGSKGEYLVVDIPYHQLLQPRYTTDTEDGSIIRDSESSPFVFTISPQNTDDKVLPIFGLPFLSSAYLTVNYDNSTFSLAPVATPIADETIPVPIKDTSCLSLPPVVSITGVSDPDLLKYTPGIQSKPPGMHKSIKALLIAGPLVGVALALLCGYLVWRRVRKHDLQELPDIPLGDCPVTHESGGEPIHQADGHEVFQADSNAIHHIGDDFGSRVQPNLSRNTVDSDEGRREAQIDDILMPDTEASRARISTESA</sequence>
<dbReference type="InterPro" id="IPR021109">
    <property type="entry name" value="Peptidase_aspartic_dom_sf"/>
</dbReference>
<keyword evidence="5" id="KW-1185">Reference proteome</keyword>
<keyword evidence="3" id="KW-0732">Signal</keyword>
<comment type="caution">
    <text evidence="4">The sequence shown here is derived from an EMBL/GenBank/DDBJ whole genome shotgun (WGS) entry which is preliminary data.</text>
</comment>
<evidence type="ECO:0000256" key="3">
    <source>
        <dbReference type="SAM" id="SignalP"/>
    </source>
</evidence>
<reference evidence="4" key="1">
    <citation type="submission" date="2023-01" db="EMBL/GenBank/DDBJ databases">
        <title>The chitinases involved in constricting ring structure development in the nematode-trapping fungus Drechslerella dactyloides.</title>
        <authorList>
            <person name="Wang R."/>
            <person name="Zhang L."/>
            <person name="Tang P."/>
            <person name="Li S."/>
            <person name="Liang L."/>
        </authorList>
    </citation>
    <scope>NUCLEOTIDE SEQUENCE</scope>
    <source>
        <strain evidence="4">YMF1.00031</strain>
    </source>
</reference>
<keyword evidence="2" id="KW-1133">Transmembrane helix</keyword>
<evidence type="ECO:0008006" key="6">
    <source>
        <dbReference type="Google" id="ProtNLM"/>
    </source>
</evidence>
<evidence type="ECO:0000256" key="2">
    <source>
        <dbReference type="SAM" id="Phobius"/>
    </source>
</evidence>
<evidence type="ECO:0000256" key="1">
    <source>
        <dbReference type="SAM" id="MobiDB-lite"/>
    </source>
</evidence>
<feature type="transmembrane region" description="Helical" evidence="2">
    <location>
        <begin position="337"/>
        <end position="358"/>
    </location>
</feature>
<organism evidence="4 5">
    <name type="scientific">Drechslerella dactyloides</name>
    <name type="common">Nematode-trapping fungus</name>
    <name type="synonym">Arthrobotrys dactyloides</name>
    <dbReference type="NCBI Taxonomy" id="74499"/>
    <lineage>
        <taxon>Eukaryota</taxon>
        <taxon>Fungi</taxon>
        <taxon>Dikarya</taxon>
        <taxon>Ascomycota</taxon>
        <taxon>Pezizomycotina</taxon>
        <taxon>Orbiliomycetes</taxon>
        <taxon>Orbiliales</taxon>
        <taxon>Orbiliaceae</taxon>
        <taxon>Drechslerella</taxon>
    </lineage>
</organism>
<evidence type="ECO:0000313" key="4">
    <source>
        <dbReference type="EMBL" id="KAJ6256739.1"/>
    </source>
</evidence>
<dbReference type="Gene3D" id="2.40.70.10">
    <property type="entry name" value="Acid Proteases"/>
    <property type="match status" value="1"/>
</dbReference>
<feature type="region of interest" description="Disordered" evidence="1">
    <location>
        <begin position="411"/>
        <end position="455"/>
    </location>
</feature>